<name>A0ABX9UKX7_9CORY</name>
<gene>
    <name evidence="6" type="ORF">EAW56_04080</name>
</gene>
<organism evidence="6 7">
    <name type="scientific">Corynebacterium gottingense</name>
    <dbReference type="NCBI Taxonomy" id="2041036"/>
    <lineage>
        <taxon>Bacteria</taxon>
        <taxon>Bacillati</taxon>
        <taxon>Actinomycetota</taxon>
        <taxon>Actinomycetes</taxon>
        <taxon>Mycobacteriales</taxon>
        <taxon>Corynebacteriaceae</taxon>
        <taxon>Corynebacterium</taxon>
    </lineage>
</organism>
<keyword evidence="6" id="KW-0436">Ligase</keyword>
<proteinExistence type="predicted"/>
<dbReference type="InterPro" id="IPR011761">
    <property type="entry name" value="ATP-grasp"/>
</dbReference>
<reference evidence="6 7" key="1">
    <citation type="submission" date="2018-10" db="EMBL/GenBank/DDBJ databases">
        <title>Whole genome sequence of Corynebacterium gottingense DSM 130494T.</title>
        <authorList>
            <person name="Bernier A.-M."/>
            <person name="Bernard K."/>
        </authorList>
    </citation>
    <scope>NUCLEOTIDE SEQUENCE [LARGE SCALE GENOMIC DNA]</scope>
    <source>
        <strain evidence="6 7">DSM 103494</strain>
    </source>
</reference>
<keyword evidence="7" id="KW-1185">Reference proteome</keyword>
<dbReference type="InterPro" id="IPR013815">
    <property type="entry name" value="ATP_grasp_subdomain_1"/>
</dbReference>
<keyword evidence="2 4" id="KW-0547">Nucleotide-binding</keyword>
<dbReference type="Gene3D" id="3.30.1490.20">
    <property type="entry name" value="ATP-grasp fold, A domain"/>
    <property type="match status" value="1"/>
</dbReference>
<dbReference type="InterPro" id="IPR004666">
    <property type="entry name" value="Rp_bS6_RimK/Lys_biosynth_LsyX"/>
</dbReference>
<dbReference type="Proteomes" id="UP000266886">
    <property type="component" value="Unassembled WGS sequence"/>
</dbReference>
<feature type="domain" description="ATP-grasp" evidence="5">
    <location>
        <begin position="155"/>
        <end position="346"/>
    </location>
</feature>
<dbReference type="GO" id="GO:0016874">
    <property type="term" value="F:ligase activity"/>
    <property type="evidence" value="ECO:0007669"/>
    <property type="project" value="UniProtKB-KW"/>
</dbReference>
<evidence type="ECO:0000313" key="7">
    <source>
        <dbReference type="Proteomes" id="UP000266886"/>
    </source>
</evidence>
<accession>A0ABX9UKX7</accession>
<dbReference type="InterPro" id="IPR013651">
    <property type="entry name" value="ATP-grasp_RimK-type"/>
</dbReference>
<keyword evidence="1" id="KW-0479">Metal-binding</keyword>
<evidence type="ECO:0000259" key="5">
    <source>
        <dbReference type="PROSITE" id="PS50975"/>
    </source>
</evidence>
<evidence type="ECO:0000256" key="3">
    <source>
        <dbReference type="ARBA" id="ARBA00022840"/>
    </source>
</evidence>
<dbReference type="EMBL" id="RDRE01000004">
    <property type="protein sequence ID" value="RMD20102.1"/>
    <property type="molecule type" value="Genomic_DNA"/>
</dbReference>
<dbReference type="PANTHER" id="PTHR21621">
    <property type="entry name" value="RIBOSOMAL PROTEIN S6 MODIFICATION PROTEIN"/>
    <property type="match status" value="1"/>
</dbReference>
<comment type="caution">
    <text evidence="6">The sequence shown here is derived from an EMBL/GenBank/DDBJ whole genome shotgun (WGS) entry which is preliminary data.</text>
</comment>
<dbReference type="Gene3D" id="3.30.470.20">
    <property type="entry name" value="ATP-grasp fold, B domain"/>
    <property type="match status" value="1"/>
</dbReference>
<sequence>MTTAFGSRRICRRRWNWRARSPKSLAKTAWACWSPGPSPPPVTPAPTSLRWTRRSPRRSAVGCDAAWLVTNRWLHWDKFEWQFGALARAANAVGLDLRRVSTDEAVAAMGTGPLPRVALIQDKDVAVVAQLEALGVRTINTAAAIAACDNKAYTHAVLSHAGIAHPRTLTAPLAYRNLSVAEWEESEFLAAVDCQLGYPVVAKRAIGSWGQGVELIHTPAELVAFLRAAHPAPVIVEEYIAESHGQDARIFMVGETPVAAMQRFGQGGDFRANVTGGGRAVPWDPPADFVDTARTAMGALGLNIGSVDFLHASSPLVGEVNSNAQFASLTEVTGIDVAAQVVEYCVQAR</sequence>
<evidence type="ECO:0000256" key="4">
    <source>
        <dbReference type="PROSITE-ProRule" id="PRU00409"/>
    </source>
</evidence>
<dbReference type="PANTHER" id="PTHR21621:SF0">
    <property type="entry name" value="BETA-CITRYLGLUTAMATE SYNTHASE B-RELATED"/>
    <property type="match status" value="1"/>
</dbReference>
<dbReference type="NCBIfam" id="TIGR00768">
    <property type="entry name" value="rimK_fam"/>
    <property type="match status" value="1"/>
</dbReference>
<dbReference type="Pfam" id="PF08443">
    <property type="entry name" value="RimK"/>
    <property type="match status" value="1"/>
</dbReference>
<dbReference type="Gene3D" id="3.40.50.20">
    <property type="match status" value="1"/>
</dbReference>
<keyword evidence="3 4" id="KW-0067">ATP-binding</keyword>
<dbReference type="PROSITE" id="PS50975">
    <property type="entry name" value="ATP_GRASP"/>
    <property type="match status" value="1"/>
</dbReference>
<protein>
    <submittedName>
        <fullName evidence="6">RimK family alpha-L-glutamate ligase</fullName>
    </submittedName>
</protein>
<evidence type="ECO:0000313" key="6">
    <source>
        <dbReference type="EMBL" id="RMD20102.1"/>
    </source>
</evidence>
<evidence type="ECO:0000256" key="2">
    <source>
        <dbReference type="ARBA" id="ARBA00022741"/>
    </source>
</evidence>
<dbReference type="SUPFAM" id="SSF56059">
    <property type="entry name" value="Glutathione synthetase ATP-binding domain-like"/>
    <property type="match status" value="1"/>
</dbReference>
<evidence type="ECO:0000256" key="1">
    <source>
        <dbReference type="ARBA" id="ARBA00022723"/>
    </source>
</evidence>